<organism evidence="10 11">
    <name type="scientific">Pseudonocardia spirodelae</name>
    <dbReference type="NCBI Taxonomy" id="3133431"/>
    <lineage>
        <taxon>Bacteria</taxon>
        <taxon>Bacillati</taxon>
        <taxon>Actinomycetota</taxon>
        <taxon>Actinomycetes</taxon>
        <taxon>Pseudonocardiales</taxon>
        <taxon>Pseudonocardiaceae</taxon>
        <taxon>Pseudonocardia</taxon>
    </lineage>
</organism>
<keyword evidence="11" id="KW-1185">Reference proteome</keyword>
<name>A0ABU8T4T6_9PSEU</name>
<feature type="transmembrane region" description="Helical" evidence="8">
    <location>
        <begin position="157"/>
        <end position="180"/>
    </location>
</feature>
<evidence type="ECO:0000256" key="4">
    <source>
        <dbReference type="ARBA" id="ARBA00022692"/>
    </source>
</evidence>
<evidence type="ECO:0000256" key="7">
    <source>
        <dbReference type="ARBA" id="ARBA00023315"/>
    </source>
</evidence>
<feature type="transmembrane region" description="Helical" evidence="8">
    <location>
        <begin position="12"/>
        <end position="30"/>
    </location>
</feature>
<keyword evidence="4 8" id="KW-0812">Transmembrane</keyword>
<feature type="transmembrane region" description="Helical" evidence="8">
    <location>
        <begin position="36"/>
        <end position="53"/>
    </location>
</feature>
<keyword evidence="2 8" id="KW-1003">Cell membrane</keyword>
<evidence type="ECO:0000313" key="11">
    <source>
        <dbReference type="Proteomes" id="UP001364211"/>
    </source>
</evidence>
<dbReference type="Pfam" id="PF00795">
    <property type="entry name" value="CN_hydrolase"/>
    <property type="match status" value="1"/>
</dbReference>
<keyword evidence="5 8" id="KW-1133">Transmembrane helix</keyword>
<evidence type="ECO:0000259" key="9">
    <source>
        <dbReference type="PROSITE" id="PS50263"/>
    </source>
</evidence>
<dbReference type="InterPro" id="IPR003010">
    <property type="entry name" value="C-N_Hydrolase"/>
</dbReference>
<comment type="similarity">
    <text evidence="8">Belongs to the CN hydrolase family. Apolipoprotein N-acyltransferase subfamily.</text>
</comment>
<dbReference type="Proteomes" id="UP001364211">
    <property type="component" value="Unassembled WGS sequence"/>
</dbReference>
<dbReference type="InterPro" id="IPR045378">
    <property type="entry name" value="LNT_N"/>
</dbReference>
<feature type="domain" description="CN hydrolase" evidence="9">
    <location>
        <begin position="215"/>
        <end position="461"/>
    </location>
</feature>
<comment type="subcellular location">
    <subcellularLocation>
        <location evidence="1 8">Cell membrane</location>
        <topology evidence="1 8">Multi-pass membrane protein</topology>
    </subcellularLocation>
</comment>
<sequence>MRELDRARVPATALRYAAAAAGGVLLHVAYPPRTVWWTAVVAFALLWWALDGVRLRRGAALGALFGFTFSLAHLFWIQDFLGRDYGPFPWLGLSLVMAGFPALGGALAAAAARLPAAPLWGALAFTAQEWLQSRFPFNGFPWSRVAFGQVEGPFLPLAAVGGAPLVSVAVVATGFCAAAYLARPRALVRLVPVAVVVAVLLALPHPPVDAQDGTRTVAVVQGNAPDIGLGLFGAGATVRRNHLAETAVLAERVATGAVPRPDLVVWPESSVTTGGTDPSVDRVVDELGVPFLVGGNHESAATGTENAITVWSPGTGPGERYAKQELVPFGERIPLRSVTRYLTPFVALADFTPGTGPAYLDVAGTRVATAICYETAYDHVLRDGVADGGELIVVPTNNAWYGRSEMTWQHLAQSRLRAVEHGRAVVVAALSGVSAVIRPDGSVAASTGLYTADTLVGQVPLRTGETLATRWGAPVEHGLALAGLLAAAAGWARHRRAVSGPASGA</sequence>
<dbReference type="PANTHER" id="PTHR38686">
    <property type="entry name" value="APOLIPOPROTEIN N-ACYLTRANSFERASE"/>
    <property type="match status" value="1"/>
</dbReference>
<feature type="transmembrane region" description="Helical" evidence="8">
    <location>
        <begin position="119"/>
        <end position="137"/>
    </location>
</feature>
<dbReference type="EC" id="2.3.1.269" evidence="8"/>
<protein>
    <recommendedName>
        <fullName evidence="8">Apolipoprotein N-acyltransferase</fullName>
        <shortName evidence="8">ALP N-acyltransferase</shortName>
        <ecNumber evidence="8">2.3.1.269</ecNumber>
    </recommendedName>
</protein>
<comment type="catalytic activity">
    <reaction evidence="8">
        <text>N-terminal S-1,2-diacyl-sn-glyceryl-L-cysteinyl-[lipoprotein] + a glycerophospholipid = N-acyl-S-1,2-diacyl-sn-glyceryl-L-cysteinyl-[lipoprotein] + a 2-acyl-sn-glycero-3-phospholipid + H(+)</text>
        <dbReference type="Rhea" id="RHEA:48228"/>
        <dbReference type="Rhea" id="RHEA-COMP:14681"/>
        <dbReference type="Rhea" id="RHEA-COMP:14684"/>
        <dbReference type="ChEBI" id="CHEBI:15378"/>
        <dbReference type="ChEBI" id="CHEBI:136912"/>
        <dbReference type="ChEBI" id="CHEBI:140656"/>
        <dbReference type="ChEBI" id="CHEBI:140657"/>
        <dbReference type="ChEBI" id="CHEBI:140660"/>
        <dbReference type="EC" id="2.3.1.269"/>
    </reaction>
</comment>
<keyword evidence="7 8" id="KW-0012">Acyltransferase</keyword>
<dbReference type="EMBL" id="JBBJUP010000005">
    <property type="protein sequence ID" value="MEJ8278969.1"/>
    <property type="molecule type" value="Genomic_DNA"/>
</dbReference>
<dbReference type="HAMAP" id="MF_01148">
    <property type="entry name" value="Lnt"/>
    <property type="match status" value="1"/>
</dbReference>
<feature type="transmembrane region" description="Helical" evidence="8">
    <location>
        <begin position="90"/>
        <end position="112"/>
    </location>
</feature>
<accession>A0ABU8T4T6</accession>
<feature type="transmembrane region" description="Helical" evidence="8">
    <location>
        <begin position="60"/>
        <end position="78"/>
    </location>
</feature>
<comment type="function">
    <text evidence="8">Catalyzes the phospholipid dependent N-acylation of the N-terminal cysteine of apolipoprotein, the last step in lipoprotein maturation.</text>
</comment>
<evidence type="ECO:0000256" key="5">
    <source>
        <dbReference type="ARBA" id="ARBA00022989"/>
    </source>
</evidence>
<dbReference type="PROSITE" id="PS50263">
    <property type="entry name" value="CN_HYDROLASE"/>
    <property type="match status" value="1"/>
</dbReference>
<evidence type="ECO:0000256" key="3">
    <source>
        <dbReference type="ARBA" id="ARBA00022679"/>
    </source>
</evidence>
<reference evidence="10 11" key="1">
    <citation type="submission" date="2024-03" db="EMBL/GenBank/DDBJ databases">
        <title>Draft genome sequence of Pseudonocardia sp. DW16-2.</title>
        <authorList>
            <person name="Duangmal K."/>
        </authorList>
    </citation>
    <scope>NUCLEOTIDE SEQUENCE [LARGE SCALE GENOMIC DNA]</scope>
    <source>
        <strain evidence="10 11">DW16-2</strain>
    </source>
</reference>
<comment type="pathway">
    <text evidence="8">Protein modification; lipoprotein biosynthesis (N-acyl transfer).</text>
</comment>
<dbReference type="Gene3D" id="3.60.110.10">
    <property type="entry name" value="Carbon-nitrogen hydrolase"/>
    <property type="match status" value="1"/>
</dbReference>
<dbReference type="Pfam" id="PF20154">
    <property type="entry name" value="LNT_N"/>
    <property type="match status" value="1"/>
</dbReference>
<comment type="caution">
    <text evidence="10">The sequence shown here is derived from an EMBL/GenBank/DDBJ whole genome shotgun (WGS) entry which is preliminary data.</text>
</comment>
<evidence type="ECO:0000256" key="2">
    <source>
        <dbReference type="ARBA" id="ARBA00022475"/>
    </source>
</evidence>
<dbReference type="SUPFAM" id="SSF56317">
    <property type="entry name" value="Carbon-nitrogen hydrolase"/>
    <property type="match status" value="1"/>
</dbReference>
<evidence type="ECO:0000256" key="8">
    <source>
        <dbReference type="HAMAP-Rule" id="MF_01148"/>
    </source>
</evidence>
<evidence type="ECO:0000256" key="6">
    <source>
        <dbReference type="ARBA" id="ARBA00023136"/>
    </source>
</evidence>
<gene>
    <name evidence="8 10" type="primary">lnt</name>
    <name evidence="10" type="ORF">WJX68_08515</name>
</gene>
<dbReference type="RefSeq" id="WP_340287743.1">
    <property type="nucleotide sequence ID" value="NZ_JBBJUP010000005.1"/>
</dbReference>
<feature type="transmembrane region" description="Helical" evidence="8">
    <location>
        <begin position="187"/>
        <end position="205"/>
    </location>
</feature>
<dbReference type="NCBIfam" id="TIGR00546">
    <property type="entry name" value="lnt"/>
    <property type="match status" value="1"/>
</dbReference>
<keyword evidence="6 8" id="KW-0472">Membrane</keyword>
<dbReference type="InterPro" id="IPR036526">
    <property type="entry name" value="C-N_Hydrolase_sf"/>
</dbReference>
<evidence type="ECO:0000313" key="10">
    <source>
        <dbReference type="EMBL" id="MEJ8278969.1"/>
    </source>
</evidence>
<evidence type="ECO:0000256" key="1">
    <source>
        <dbReference type="ARBA" id="ARBA00004651"/>
    </source>
</evidence>
<dbReference type="CDD" id="cd07571">
    <property type="entry name" value="ALP_N-acyl_transferase"/>
    <property type="match status" value="1"/>
</dbReference>
<keyword evidence="3 8" id="KW-0808">Transferase</keyword>
<dbReference type="GO" id="GO:0016746">
    <property type="term" value="F:acyltransferase activity"/>
    <property type="evidence" value="ECO:0007669"/>
    <property type="project" value="UniProtKB-KW"/>
</dbReference>
<dbReference type="InterPro" id="IPR004563">
    <property type="entry name" value="Apolipo_AcylTrfase"/>
</dbReference>
<proteinExistence type="inferred from homology"/>
<dbReference type="PANTHER" id="PTHR38686:SF1">
    <property type="entry name" value="APOLIPOPROTEIN N-ACYLTRANSFERASE"/>
    <property type="match status" value="1"/>
</dbReference>